<dbReference type="Proteomes" id="UP000652761">
    <property type="component" value="Unassembled WGS sequence"/>
</dbReference>
<protein>
    <submittedName>
        <fullName evidence="1">Uncharacterized protein</fullName>
    </submittedName>
</protein>
<keyword evidence="2" id="KW-1185">Reference proteome</keyword>
<proteinExistence type="predicted"/>
<gene>
    <name evidence="1" type="ORF">Taro_032671</name>
</gene>
<evidence type="ECO:0000313" key="1">
    <source>
        <dbReference type="EMBL" id="MQL99938.1"/>
    </source>
</evidence>
<name>A0A843VT87_COLES</name>
<organism evidence="1 2">
    <name type="scientific">Colocasia esculenta</name>
    <name type="common">Wild taro</name>
    <name type="synonym">Arum esculentum</name>
    <dbReference type="NCBI Taxonomy" id="4460"/>
    <lineage>
        <taxon>Eukaryota</taxon>
        <taxon>Viridiplantae</taxon>
        <taxon>Streptophyta</taxon>
        <taxon>Embryophyta</taxon>
        <taxon>Tracheophyta</taxon>
        <taxon>Spermatophyta</taxon>
        <taxon>Magnoliopsida</taxon>
        <taxon>Liliopsida</taxon>
        <taxon>Araceae</taxon>
        <taxon>Aroideae</taxon>
        <taxon>Colocasieae</taxon>
        <taxon>Colocasia</taxon>
    </lineage>
</organism>
<evidence type="ECO:0000313" key="2">
    <source>
        <dbReference type="Proteomes" id="UP000652761"/>
    </source>
</evidence>
<comment type="caution">
    <text evidence="1">The sequence shown here is derived from an EMBL/GenBank/DDBJ whole genome shotgun (WGS) entry which is preliminary data.</text>
</comment>
<accession>A0A843VT87</accession>
<reference evidence="1" key="1">
    <citation type="submission" date="2017-07" db="EMBL/GenBank/DDBJ databases">
        <title>Taro Niue Genome Assembly and Annotation.</title>
        <authorList>
            <person name="Atibalentja N."/>
            <person name="Keating K."/>
            <person name="Fields C.J."/>
        </authorList>
    </citation>
    <scope>NUCLEOTIDE SEQUENCE</scope>
    <source>
        <strain evidence="1">Niue_2</strain>
        <tissue evidence="1">Leaf</tissue>
    </source>
</reference>
<sequence>MFPSVPRCPSLHDGYSLAVPSFRGCRWSGLVQTRASGVSRFGVLSVSWSRSLVPACDGTGSFCCSGRWGTGNPYWALFARLTPLLPSARGSSSRELGVGRVAEAAVAPCVVSSSESECCELL</sequence>
<dbReference type="AlphaFoldDB" id="A0A843VT87"/>
<dbReference type="EMBL" id="NMUH01002432">
    <property type="protein sequence ID" value="MQL99938.1"/>
    <property type="molecule type" value="Genomic_DNA"/>
</dbReference>